<feature type="non-terminal residue" evidence="2">
    <location>
        <position position="56"/>
    </location>
</feature>
<feature type="region of interest" description="Disordered" evidence="1">
    <location>
        <begin position="1"/>
        <end position="56"/>
    </location>
</feature>
<sequence>ARPSLAASPRVPPLNQQLRRLLPRRVPSRLQGSPPKPPRRRQPPPRRLPLRLPRRP</sequence>
<keyword evidence="3" id="KW-1185">Reference proteome</keyword>
<feature type="compositionally biased region" description="Basic residues" evidence="1">
    <location>
        <begin position="37"/>
        <end position="56"/>
    </location>
</feature>
<evidence type="ECO:0000313" key="3">
    <source>
        <dbReference type="Proteomes" id="UP001357485"/>
    </source>
</evidence>
<name>A0ABR0LYP8_9PEZI</name>
<dbReference type="EMBL" id="JAVRRA010008384">
    <property type="protein sequence ID" value="KAK5256802.1"/>
    <property type="molecule type" value="Genomic_DNA"/>
</dbReference>
<evidence type="ECO:0000313" key="2">
    <source>
        <dbReference type="EMBL" id="KAK5256802.1"/>
    </source>
</evidence>
<gene>
    <name evidence="2" type="ORF">LTR16_002362</name>
</gene>
<feature type="non-terminal residue" evidence="2">
    <location>
        <position position="1"/>
    </location>
</feature>
<evidence type="ECO:0000256" key="1">
    <source>
        <dbReference type="SAM" id="MobiDB-lite"/>
    </source>
</evidence>
<organism evidence="2 3">
    <name type="scientific">Cryomyces antarcticus</name>
    <dbReference type="NCBI Taxonomy" id="329879"/>
    <lineage>
        <taxon>Eukaryota</taxon>
        <taxon>Fungi</taxon>
        <taxon>Dikarya</taxon>
        <taxon>Ascomycota</taxon>
        <taxon>Pezizomycotina</taxon>
        <taxon>Dothideomycetes</taxon>
        <taxon>Dothideomycetes incertae sedis</taxon>
        <taxon>Cryomyces</taxon>
    </lineage>
</organism>
<proteinExistence type="predicted"/>
<protein>
    <submittedName>
        <fullName evidence="2">Uncharacterized protein</fullName>
    </submittedName>
</protein>
<dbReference type="Proteomes" id="UP001357485">
    <property type="component" value="Unassembled WGS sequence"/>
</dbReference>
<accession>A0ABR0LYP8</accession>
<comment type="caution">
    <text evidence="2">The sequence shown here is derived from an EMBL/GenBank/DDBJ whole genome shotgun (WGS) entry which is preliminary data.</text>
</comment>
<reference evidence="2 3" key="1">
    <citation type="submission" date="2023-08" db="EMBL/GenBank/DDBJ databases">
        <title>Black Yeasts Isolated from many extreme environments.</title>
        <authorList>
            <person name="Coleine C."/>
            <person name="Stajich J.E."/>
            <person name="Selbmann L."/>
        </authorList>
    </citation>
    <scope>NUCLEOTIDE SEQUENCE [LARGE SCALE GENOMIC DNA]</scope>
    <source>
        <strain evidence="2 3">CCFEE 536</strain>
    </source>
</reference>